<keyword evidence="2 7" id="KW-0808">Transferase</keyword>
<feature type="domain" description="GHMP kinase N-terminal" evidence="9">
    <location>
        <begin position="73"/>
        <end position="146"/>
    </location>
</feature>
<dbReference type="InterPro" id="IPR014721">
    <property type="entry name" value="Ribsml_uS5_D2-typ_fold_subgr"/>
</dbReference>
<dbReference type="SUPFAM" id="SSF54211">
    <property type="entry name" value="Ribosomal protein S5 domain 2-like"/>
    <property type="match status" value="1"/>
</dbReference>
<dbReference type="UniPathway" id="UPA00050">
    <property type="reaction ID" value="UER00064"/>
</dbReference>
<dbReference type="AlphaFoldDB" id="A0A6J4JTC8"/>
<accession>A0A6J4JTC8</accession>
<gene>
    <name evidence="7" type="primary">thrB</name>
    <name evidence="11" type="ORF">AVDCRST_MAG77-4374</name>
</gene>
<dbReference type="Gene3D" id="3.30.70.890">
    <property type="entry name" value="GHMP kinase, C-terminal domain"/>
    <property type="match status" value="1"/>
</dbReference>
<dbReference type="GO" id="GO:0005737">
    <property type="term" value="C:cytoplasm"/>
    <property type="evidence" value="ECO:0007669"/>
    <property type="project" value="UniProtKB-SubCell"/>
</dbReference>
<dbReference type="EC" id="2.7.1.39" evidence="7 8"/>
<dbReference type="Gene3D" id="3.30.230.10">
    <property type="match status" value="1"/>
</dbReference>
<dbReference type="PRINTS" id="PR00958">
    <property type="entry name" value="HOMSERKINASE"/>
</dbReference>
<dbReference type="NCBIfam" id="TIGR00191">
    <property type="entry name" value="thrB"/>
    <property type="match status" value="1"/>
</dbReference>
<evidence type="ECO:0000256" key="3">
    <source>
        <dbReference type="ARBA" id="ARBA00022697"/>
    </source>
</evidence>
<dbReference type="PIRSF" id="PIRSF000676">
    <property type="entry name" value="Homoser_kin"/>
    <property type="match status" value="1"/>
</dbReference>
<reference evidence="11" key="1">
    <citation type="submission" date="2020-02" db="EMBL/GenBank/DDBJ databases">
        <authorList>
            <person name="Meier V. D."/>
        </authorList>
    </citation>
    <scope>NUCLEOTIDE SEQUENCE</scope>
    <source>
        <strain evidence="11">AVDCRST_MAG77</strain>
    </source>
</reference>
<evidence type="ECO:0000259" key="9">
    <source>
        <dbReference type="Pfam" id="PF00288"/>
    </source>
</evidence>
<comment type="similarity">
    <text evidence="7">Belongs to the GHMP kinase family. Homoserine kinase subfamily.</text>
</comment>
<keyword evidence="5 7" id="KW-0418">Kinase</keyword>
<dbReference type="GO" id="GO:0005524">
    <property type="term" value="F:ATP binding"/>
    <property type="evidence" value="ECO:0007669"/>
    <property type="project" value="UniProtKB-UniRule"/>
</dbReference>
<feature type="binding site" evidence="7">
    <location>
        <begin position="93"/>
        <end position="103"/>
    </location>
    <ligand>
        <name>ATP</name>
        <dbReference type="ChEBI" id="CHEBI:30616"/>
    </ligand>
</feature>
<keyword evidence="3 7" id="KW-0791">Threonine biosynthesis</keyword>
<feature type="domain" description="GHMP kinase C-terminal" evidence="10">
    <location>
        <begin position="208"/>
        <end position="280"/>
    </location>
</feature>
<protein>
    <recommendedName>
        <fullName evidence="7 8">Homoserine kinase</fullName>
        <shortName evidence="7">HK</shortName>
        <shortName evidence="7">HSK</shortName>
        <ecNumber evidence="7 8">2.7.1.39</ecNumber>
    </recommendedName>
</protein>
<keyword evidence="1 7" id="KW-0028">Amino-acid biosynthesis</keyword>
<dbReference type="GO" id="GO:0009088">
    <property type="term" value="P:threonine biosynthetic process"/>
    <property type="evidence" value="ECO:0007669"/>
    <property type="project" value="UniProtKB-UniRule"/>
</dbReference>
<dbReference type="PANTHER" id="PTHR20861:SF1">
    <property type="entry name" value="HOMOSERINE KINASE"/>
    <property type="match status" value="1"/>
</dbReference>
<evidence type="ECO:0000256" key="7">
    <source>
        <dbReference type="HAMAP-Rule" id="MF_00384"/>
    </source>
</evidence>
<dbReference type="SUPFAM" id="SSF55060">
    <property type="entry name" value="GHMP Kinase, C-terminal domain"/>
    <property type="match status" value="1"/>
</dbReference>
<evidence type="ECO:0000256" key="8">
    <source>
        <dbReference type="NCBIfam" id="TIGR00191"/>
    </source>
</evidence>
<comment type="subcellular location">
    <subcellularLocation>
        <location evidence="7">Cytoplasm</location>
    </subcellularLocation>
</comment>
<evidence type="ECO:0000256" key="5">
    <source>
        <dbReference type="ARBA" id="ARBA00022777"/>
    </source>
</evidence>
<dbReference type="InterPro" id="IPR013750">
    <property type="entry name" value="GHMP_kinase_C_dom"/>
</dbReference>
<evidence type="ECO:0000256" key="1">
    <source>
        <dbReference type="ARBA" id="ARBA00022605"/>
    </source>
</evidence>
<name>A0A6J4JTC8_9CHLR</name>
<proteinExistence type="inferred from homology"/>
<organism evidence="11">
    <name type="scientific">uncultured Chloroflexota bacterium</name>
    <dbReference type="NCBI Taxonomy" id="166587"/>
    <lineage>
        <taxon>Bacteria</taxon>
        <taxon>Bacillati</taxon>
        <taxon>Chloroflexota</taxon>
        <taxon>environmental samples</taxon>
    </lineage>
</organism>
<evidence type="ECO:0000256" key="6">
    <source>
        <dbReference type="ARBA" id="ARBA00022840"/>
    </source>
</evidence>
<dbReference type="InterPro" id="IPR000870">
    <property type="entry name" value="Homoserine_kinase"/>
</dbReference>
<comment type="catalytic activity">
    <reaction evidence="7">
        <text>L-homoserine + ATP = O-phospho-L-homoserine + ADP + H(+)</text>
        <dbReference type="Rhea" id="RHEA:13985"/>
        <dbReference type="ChEBI" id="CHEBI:15378"/>
        <dbReference type="ChEBI" id="CHEBI:30616"/>
        <dbReference type="ChEBI" id="CHEBI:57476"/>
        <dbReference type="ChEBI" id="CHEBI:57590"/>
        <dbReference type="ChEBI" id="CHEBI:456216"/>
        <dbReference type="EC" id="2.7.1.39"/>
    </reaction>
</comment>
<dbReference type="InterPro" id="IPR036554">
    <property type="entry name" value="GHMP_kinase_C_sf"/>
</dbReference>
<evidence type="ECO:0000259" key="10">
    <source>
        <dbReference type="Pfam" id="PF08544"/>
    </source>
</evidence>
<dbReference type="InterPro" id="IPR006204">
    <property type="entry name" value="GHMP_kinase_N_dom"/>
</dbReference>
<dbReference type="PANTHER" id="PTHR20861">
    <property type="entry name" value="HOMOSERINE/4-DIPHOSPHOCYTIDYL-2-C-METHYL-D-ERYTHRITOL KINASE"/>
    <property type="match status" value="1"/>
</dbReference>
<evidence type="ECO:0000313" key="11">
    <source>
        <dbReference type="EMBL" id="CAA9287080.1"/>
    </source>
</evidence>
<evidence type="ECO:0000256" key="4">
    <source>
        <dbReference type="ARBA" id="ARBA00022741"/>
    </source>
</evidence>
<dbReference type="HAMAP" id="MF_00384">
    <property type="entry name" value="Homoser_kinase"/>
    <property type="match status" value="1"/>
</dbReference>
<evidence type="ECO:0000256" key="2">
    <source>
        <dbReference type="ARBA" id="ARBA00022679"/>
    </source>
</evidence>
<dbReference type="EMBL" id="CADCTC010000229">
    <property type="protein sequence ID" value="CAA9287080.1"/>
    <property type="molecule type" value="Genomic_DNA"/>
</dbReference>
<keyword evidence="4 7" id="KW-0547">Nucleotide-binding</keyword>
<dbReference type="Pfam" id="PF08544">
    <property type="entry name" value="GHMP_kinases_C"/>
    <property type="match status" value="1"/>
</dbReference>
<dbReference type="GO" id="GO:0004413">
    <property type="term" value="F:homoserine kinase activity"/>
    <property type="evidence" value="ECO:0007669"/>
    <property type="project" value="UniProtKB-UniRule"/>
</dbReference>
<keyword evidence="7" id="KW-0963">Cytoplasm</keyword>
<comment type="function">
    <text evidence="7">Catalyzes the ATP-dependent phosphorylation of L-homoserine to L-homoserine phosphate.</text>
</comment>
<dbReference type="Pfam" id="PF00288">
    <property type="entry name" value="GHMP_kinases_N"/>
    <property type="match status" value="1"/>
</dbReference>
<comment type="pathway">
    <text evidence="7">Amino-acid biosynthesis; L-threonine biosynthesis; L-threonine from L-aspartate: step 4/5.</text>
</comment>
<sequence length="307" mass="31586">MPADSVRVRVPATTANLGPGFDALGLALDLHEDVILRRLPAGAPRPEIAVTGLNARRLHADENLLAFQGVLALYKRLERAAPPLALELHTRIPRSGGLGGSAAAITGGIAAANALEGSPLDTRQLLSLATEVEGHPDNVSAALLGGLVVTVNGHAGLVFKRLDPPRGLSAVVHVPRHSISTKAARGVLPTHLSREDAVFNLSRTAMLVAAFQTADWTLLRDAMDDRLHQPARGGIYAALFPTIQAALAAGAHGAALSGSGAAIIAFATTRHQEIATAMAAAAEAHGAPGHAEVLRLSAAGVRVVEAT</sequence>
<dbReference type="InterPro" id="IPR020568">
    <property type="entry name" value="Ribosomal_Su5_D2-typ_SF"/>
</dbReference>
<keyword evidence="6 7" id="KW-0067">ATP-binding</keyword>